<accession>A0AB35YRH4</accession>
<protein>
    <submittedName>
        <fullName evidence="2">Uncharacterized protein</fullName>
    </submittedName>
</protein>
<sequence length="230" mass="26180">MRMSKRSILKYFSGIKTIEMKINKKSVLKYILELLIVAFGVFLGIEVSEYKSDKKMKENVIESLDLITKELQSNSLRLEESIIYHQNIKVGFDSIRKNISMENAYLPYFSNTVFRHNSIPNWNGLGIPGIEDIAFESAKIGGIFQELDIEKIKLISNAYKKLNSNTELGRSLTTKFIGIDSNTKILDIIGIFELLTNDVLMTEIYLKKELDKTIEKLNNATQSIDGSAPK</sequence>
<evidence type="ECO:0000256" key="1">
    <source>
        <dbReference type="SAM" id="Phobius"/>
    </source>
</evidence>
<dbReference type="AlphaFoldDB" id="A0AB35YRH4"/>
<evidence type="ECO:0000313" key="5">
    <source>
        <dbReference type="Proteomes" id="UP001390963"/>
    </source>
</evidence>
<organism evidence="2 4">
    <name type="scientific">Aequorivita flava</name>
    <dbReference type="NCBI Taxonomy" id="3114371"/>
    <lineage>
        <taxon>Bacteria</taxon>
        <taxon>Pseudomonadati</taxon>
        <taxon>Bacteroidota</taxon>
        <taxon>Flavobacteriia</taxon>
        <taxon>Flavobacteriales</taxon>
        <taxon>Flavobacteriaceae</taxon>
        <taxon>Aequorivita</taxon>
    </lineage>
</organism>
<feature type="transmembrane region" description="Helical" evidence="1">
    <location>
        <begin position="27"/>
        <end position="45"/>
    </location>
</feature>
<gene>
    <name evidence="3" type="ORF">VZD24_09365</name>
    <name evidence="2" type="ORF">VZD85_09980</name>
</gene>
<dbReference type="RefSeq" id="WP_279448310.1">
    <property type="nucleotide sequence ID" value="NZ_JAZBJM010000006.1"/>
</dbReference>
<dbReference type="EMBL" id="JAZBJM010000006">
    <property type="protein sequence ID" value="MEM0518680.1"/>
    <property type="molecule type" value="Genomic_DNA"/>
</dbReference>
<dbReference type="Proteomes" id="UP001390963">
    <property type="component" value="Unassembled WGS sequence"/>
</dbReference>
<keyword evidence="5" id="KW-1185">Reference proteome</keyword>
<comment type="caution">
    <text evidence="2">The sequence shown here is derived from an EMBL/GenBank/DDBJ whole genome shotgun (WGS) entry which is preliminary data.</text>
</comment>
<keyword evidence="1" id="KW-0812">Transmembrane</keyword>
<dbReference type="EMBL" id="JBANCF010000006">
    <property type="protein sequence ID" value="MEM0573724.1"/>
    <property type="molecule type" value="Genomic_DNA"/>
</dbReference>
<evidence type="ECO:0000313" key="3">
    <source>
        <dbReference type="EMBL" id="MEM0573724.1"/>
    </source>
</evidence>
<keyword evidence="1" id="KW-0472">Membrane</keyword>
<name>A0AB35YRH4_9FLAO</name>
<reference evidence="2 5" key="1">
    <citation type="submission" date="2024-01" db="EMBL/GenBank/DDBJ databases">
        <title>Aequorivita flavus sp. nov., isolated from deep-sea sediment.</title>
        <authorList>
            <person name="Chen X."/>
        </authorList>
    </citation>
    <scope>NUCLEOTIDE SEQUENCE</scope>
    <source>
        <strain evidence="2">MCCC 1A16923</strain>
        <strain evidence="3 5">MCCC 1A16935</strain>
    </source>
</reference>
<keyword evidence="1" id="KW-1133">Transmembrane helix</keyword>
<evidence type="ECO:0000313" key="2">
    <source>
        <dbReference type="EMBL" id="MEM0518680.1"/>
    </source>
</evidence>
<proteinExistence type="predicted"/>
<evidence type="ECO:0000313" key="4">
    <source>
        <dbReference type="Proteomes" id="UP001388259"/>
    </source>
</evidence>
<dbReference type="Proteomes" id="UP001388259">
    <property type="component" value="Unassembled WGS sequence"/>
</dbReference>